<name>L0HD52_METFS</name>
<reference evidence="3 4" key="2">
    <citation type="journal article" date="2014" name="Genome Announc.">
        <title>Complete Genome Sequence of Methanoregula formicica SMSPT, a Mesophilic Hydrogenotrophic Methanogen Isolated from a Methanogenic Upflow Anaerobic Sludge Blanket Reactor.</title>
        <authorList>
            <person name="Yamamoto K."/>
            <person name="Tamaki H."/>
            <person name="Cadillo-Quiroz H."/>
            <person name="Imachi H."/>
            <person name="Kyrpides N."/>
            <person name="Woyke T."/>
            <person name="Goodwin L."/>
            <person name="Zinder S.H."/>
            <person name="Kamagata Y."/>
            <person name="Liu W.T."/>
        </authorList>
    </citation>
    <scope>NUCLEOTIDE SEQUENCE [LARGE SCALE GENOMIC DNA]</scope>
    <source>
        <strain evidence="4">DSM 22288 / NBRC 105244 / SMSP</strain>
    </source>
</reference>
<keyword evidence="4" id="KW-1185">Reference proteome</keyword>
<evidence type="ECO:0000256" key="1">
    <source>
        <dbReference type="SAM" id="Phobius"/>
    </source>
</evidence>
<dbReference type="AlphaFoldDB" id="L0HD52"/>
<dbReference type="EMBL" id="CP003167">
    <property type="protein sequence ID" value="AGB01960.1"/>
    <property type="molecule type" value="Genomic_DNA"/>
</dbReference>
<sequence precursor="true">MYSYEKSRDAGVSPVVGVMLMLVVTIIIAAVVSAFAGGLTSGTQKTPSSAIDVKISTTAYSGNILMIFNHISGDNIPTKDLSIITYYKNSSGYILKHTSTAKSSGVIMNKGSAFEATKILPVRYNMVKNNDYGGRSTGPNENFGNFTWQPGDSLNSVNSEGTSALLGMRDAGWGAGLDPSFTSGSTVDVKILYNPSNTYIFDKEVVVL</sequence>
<dbReference type="Proteomes" id="UP000010824">
    <property type="component" value="Chromosome"/>
</dbReference>
<feature type="domain" description="Archaeal Type IV pilin N-terminal" evidence="2">
    <location>
        <begin position="11"/>
        <end position="89"/>
    </location>
</feature>
<dbReference type="KEGG" id="mfo:Metfor_0905"/>
<dbReference type="STRING" id="593750.Metfor_0905"/>
<feature type="transmembrane region" description="Helical" evidence="1">
    <location>
        <begin position="12"/>
        <end position="39"/>
    </location>
</feature>
<dbReference type="eggNOG" id="arCOG02421">
    <property type="taxonomic scope" value="Archaea"/>
</dbReference>
<organism evidence="3 4">
    <name type="scientific">Methanoregula formicica (strain DSM 22288 / NBRC 105244 / SMSP)</name>
    <dbReference type="NCBI Taxonomy" id="593750"/>
    <lineage>
        <taxon>Archaea</taxon>
        <taxon>Methanobacteriati</taxon>
        <taxon>Methanobacteriota</taxon>
        <taxon>Stenosarchaea group</taxon>
        <taxon>Methanomicrobia</taxon>
        <taxon>Methanomicrobiales</taxon>
        <taxon>Methanoregulaceae</taxon>
        <taxon>Methanoregula</taxon>
    </lineage>
</organism>
<evidence type="ECO:0000313" key="4">
    <source>
        <dbReference type="Proteomes" id="UP000010824"/>
    </source>
</evidence>
<keyword evidence="1" id="KW-1133">Transmembrane helix</keyword>
<dbReference type="NCBIfam" id="TIGR02537">
    <property type="entry name" value="arch_flag_Nterm"/>
    <property type="match status" value="1"/>
</dbReference>
<dbReference type="OrthoDB" id="118020at2157"/>
<accession>L0HD52</accession>
<keyword evidence="1" id="KW-0812">Transmembrane</keyword>
<evidence type="ECO:0000259" key="2">
    <source>
        <dbReference type="Pfam" id="PF07790"/>
    </source>
</evidence>
<evidence type="ECO:0000313" key="3">
    <source>
        <dbReference type="EMBL" id="AGB01960.1"/>
    </source>
</evidence>
<proteinExistence type="predicted"/>
<protein>
    <recommendedName>
        <fullName evidence="2">Archaeal Type IV pilin N-terminal domain-containing protein</fullName>
    </recommendedName>
</protein>
<dbReference type="InParanoid" id="L0HD52"/>
<dbReference type="InterPro" id="IPR012859">
    <property type="entry name" value="Pilin_N_archaeal"/>
</dbReference>
<dbReference type="Pfam" id="PF07790">
    <property type="entry name" value="Pilin_N"/>
    <property type="match status" value="1"/>
</dbReference>
<keyword evidence="1" id="KW-0472">Membrane</keyword>
<dbReference type="InterPro" id="IPR013373">
    <property type="entry name" value="Flagellin/pilin_N_arc"/>
</dbReference>
<reference evidence="4" key="1">
    <citation type="submission" date="2011-12" db="EMBL/GenBank/DDBJ databases">
        <title>Complete sequence of Methanoregula formicicum SMSP.</title>
        <authorList>
            <person name="Lucas S."/>
            <person name="Han J."/>
            <person name="Lapidus A."/>
            <person name="Cheng J.-F."/>
            <person name="Goodwin L."/>
            <person name="Pitluck S."/>
            <person name="Peters L."/>
            <person name="Ovchinnikova G."/>
            <person name="Teshima H."/>
            <person name="Detter J.C."/>
            <person name="Han C."/>
            <person name="Tapia R."/>
            <person name="Land M."/>
            <person name="Hauser L."/>
            <person name="Kyrpides N."/>
            <person name="Ivanova N."/>
            <person name="Pagani I."/>
            <person name="Imachi H."/>
            <person name="Tamaki H."/>
            <person name="Sekiguchi Y."/>
            <person name="Kamagata Y."/>
            <person name="Cadillo-Quiroz H."/>
            <person name="Zinder S."/>
            <person name="Liu W.-T."/>
            <person name="Woyke T."/>
        </authorList>
    </citation>
    <scope>NUCLEOTIDE SEQUENCE [LARGE SCALE GENOMIC DNA]</scope>
    <source>
        <strain evidence="4">DSM 22288 / NBRC 105244 / SMSP</strain>
    </source>
</reference>
<dbReference type="HOGENOM" id="CLU_092288_0_0_2"/>
<gene>
    <name evidence="3" type="ordered locus">Metfor_0905</name>
</gene>